<comment type="function">
    <text evidence="2">Catalyzes the interconversion of 2-phosphoglycerate and 3-phosphoglycerate.</text>
</comment>
<organism evidence="7 8">
    <name type="scientific">Fraserbacteria sp. (strain RBG_16_55_9)</name>
    <dbReference type="NCBI Taxonomy" id="1817864"/>
    <lineage>
        <taxon>Bacteria</taxon>
        <taxon>Candidatus Fraseribacteriota</taxon>
    </lineage>
</organism>
<protein>
    <recommendedName>
        <fullName evidence="6">Metalloenzyme domain-containing protein</fullName>
    </recommendedName>
</protein>
<dbReference type="Pfam" id="PF01676">
    <property type="entry name" value="Metalloenzyme"/>
    <property type="match status" value="1"/>
</dbReference>
<evidence type="ECO:0000256" key="2">
    <source>
        <dbReference type="ARBA" id="ARBA00002315"/>
    </source>
</evidence>
<sequence>MKLTVKELQEKDFVFVHMKGADSAGHDHNAAAKIAFIEKIDEAIGYLLENLNWGETHLAFTGDHCTPIVYGDHTAEPVPLVIAGPNVLPDAVKTFDEASARDGGLGHISGNVVPLLAGYNNWLKKFGT</sequence>
<comment type="caution">
    <text evidence="7">The sequence shown here is derived from an EMBL/GenBank/DDBJ whole genome shotgun (WGS) entry which is preliminary data.</text>
</comment>
<feature type="domain" description="Metalloenzyme" evidence="6">
    <location>
        <begin position="3"/>
        <end position="115"/>
    </location>
</feature>
<evidence type="ECO:0000256" key="1">
    <source>
        <dbReference type="ARBA" id="ARBA00000370"/>
    </source>
</evidence>
<comment type="similarity">
    <text evidence="4">Belongs to the BPG-independent phosphoglycerate mutase family. A-PGAM subfamily.</text>
</comment>
<evidence type="ECO:0000256" key="5">
    <source>
        <dbReference type="ARBA" id="ARBA00023152"/>
    </source>
</evidence>
<dbReference type="PANTHER" id="PTHR31209:SF0">
    <property type="entry name" value="METALLOENZYME DOMAIN-CONTAINING PROTEIN"/>
    <property type="match status" value="1"/>
</dbReference>
<evidence type="ECO:0000256" key="3">
    <source>
        <dbReference type="ARBA" id="ARBA00004921"/>
    </source>
</evidence>
<gene>
    <name evidence="7" type="ORF">A2Z21_00060</name>
</gene>
<comment type="catalytic activity">
    <reaction evidence="1">
        <text>(2R)-2-phosphoglycerate = (2R)-3-phosphoglycerate</text>
        <dbReference type="Rhea" id="RHEA:15901"/>
        <dbReference type="ChEBI" id="CHEBI:58272"/>
        <dbReference type="ChEBI" id="CHEBI:58289"/>
        <dbReference type="EC" id="5.4.2.12"/>
    </reaction>
</comment>
<name>A0A1F5UZ42_FRAXR</name>
<reference evidence="7 8" key="1">
    <citation type="journal article" date="2016" name="Nat. Commun.">
        <title>Thousands of microbial genomes shed light on interconnected biogeochemical processes in an aquifer system.</title>
        <authorList>
            <person name="Anantharaman K."/>
            <person name="Brown C.T."/>
            <person name="Hug L.A."/>
            <person name="Sharon I."/>
            <person name="Castelle C.J."/>
            <person name="Probst A.J."/>
            <person name="Thomas B.C."/>
            <person name="Singh A."/>
            <person name="Wilkins M.J."/>
            <person name="Karaoz U."/>
            <person name="Brodie E.L."/>
            <person name="Williams K.H."/>
            <person name="Hubbard S.S."/>
            <person name="Banfield J.F."/>
        </authorList>
    </citation>
    <scope>NUCLEOTIDE SEQUENCE [LARGE SCALE GENOMIC DNA]</scope>
    <source>
        <strain evidence="8">RBG_16_55_9</strain>
    </source>
</reference>
<dbReference type="InterPro" id="IPR004456">
    <property type="entry name" value="Pglycerate_mutase_ApgM"/>
</dbReference>
<dbReference type="Proteomes" id="UP000179157">
    <property type="component" value="Unassembled WGS sequence"/>
</dbReference>
<dbReference type="InterPro" id="IPR006124">
    <property type="entry name" value="Metalloenzyme"/>
</dbReference>
<dbReference type="GO" id="GO:0046872">
    <property type="term" value="F:metal ion binding"/>
    <property type="evidence" value="ECO:0007669"/>
    <property type="project" value="InterPro"/>
</dbReference>
<dbReference type="AlphaFoldDB" id="A0A1F5UZ42"/>
<dbReference type="InterPro" id="IPR017850">
    <property type="entry name" value="Alkaline_phosphatase_core_sf"/>
</dbReference>
<evidence type="ECO:0000313" key="7">
    <source>
        <dbReference type="EMBL" id="OGF56427.1"/>
    </source>
</evidence>
<proteinExistence type="inferred from homology"/>
<evidence type="ECO:0000256" key="4">
    <source>
        <dbReference type="ARBA" id="ARBA00005524"/>
    </source>
</evidence>
<dbReference type="Gene3D" id="3.40.720.10">
    <property type="entry name" value="Alkaline Phosphatase, subunit A"/>
    <property type="match status" value="1"/>
</dbReference>
<accession>A0A1F5UZ42</accession>
<dbReference type="GO" id="GO:0006096">
    <property type="term" value="P:glycolytic process"/>
    <property type="evidence" value="ECO:0007669"/>
    <property type="project" value="UniProtKB-KW"/>
</dbReference>
<dbReference type="PANTHER" id="PTHR31209">
    <property type="entry name" value="COFACTOR-INDEPENDENT PHOSPHOGLYCERATE MUTASE"/>
    <property type="match status" value="1"/>
</dbReference>
<comment type="pathway">
    <text evidence="3">Carbohydrate degradation.</text>
</comment>
<dbReference type="STRING" id="1817864.A2Z21_00060"/>
<dbReference type="GO" id="GO:0004619">
    <property type="term" value="F:phosphoglycerate mutase activity"/>
    <property type="evidence" value="ECO:0007669"/>
    <property type="project" value="UniProtKB-EC"/>
</dbReference>
<evidence type="ECO:0000313" key="8">
    <source>
        <dbReference type="Proteomes" id="UP000179157"/>
    </source>
</evidence>
<dbReference type="EMBL" id="MFGX01000036">
    <property type="protein sequence ID" value="OGF56427.1"/>
    <property type="molecule type" value="Genomic_DNA"/>
</dbReference>
<evidence type="ECO:0000259" key="6">
    <source>
        <dbReference type="Pfam" id="PF01676"/>
    </source>
</evidence>
<keyword evidence="5" id="KW-0324">Glycolysis</keyword>
<dbReference type="SUPFAM" id="SSF53649">
    <property type="entry name" value="Alkaline phosphatase-like"/>
    <property type="match status" value="1"/>
</dbReference>